<evidence type="ECO:0000256" key="1">
    <source>
        <dbReference type="PROSITE-ProRule" id="PRU00042"/>
    </source>
</evidence>
<dbReference type="Pfam" id="PF00096">
    <property type="entry name" value="zf-C2H2"/>
    <property type="match status" value="2"/>
</dbReference>
<dbReference type="PROSITE" id="PS50157">
    <property type="entry name" value="ZINC_FINGER_C2H2_2"/>
    <property type="match status" value="2"/>
</dbReference>
<feature type="domain" description="C2H2-type" evidence="2">
    <location>
        <begin position="148"/>
        <end position="176"/>
    </location>
</feature>
<name>A0A1B0GJM4_LUTLO</name>
<evidence type="ECO:0000259" key="2">
    <source>
        <dbReference type="PROSITE" id="PS50157"/>
    </source>
</evidence>
<dbReference type="InterPro" id="IPR013087">
    <property type="entry name" value="Znf_C2H2_type"/>
</dbReference>
<dbReference type="SMART" id="SM00355">
    <property type="entry name" value="ZnF_C2H2"/>
    <property type="match status" value="2"/>
</dbReference>
<dbReference type="VEuPathDB" id="VectorBase:LLOJ006655"/>
<proteinExistence type="predicted"/>
<dbReference type="SUPFAM" id="SSF57667">
    <property type="entry name" value="beta-beta-alpha zinc fingers"/>
    <property type="match status" value="1"/>
</dbReference>
<keyword evidence="1" id="KW-0862">Zinc</keyword>
<dbReference type="AlphaFoldDB" id="A0A1B0GJM4"/>
<evidence type="ECO:0000313" key="4">
    <source>
        <dbReference type="Proteomes" id="UP000092461"/>
    </source>
</evidence>
<feature type="domain" description="C2H2-type" evidence="2">
    <location>
        <begin position="240"/>
        <end position="268"/>
    </location>
</feature>
<keyword evidence="1" id="KW-0479">Metal-binding</keyword>
<dbReference type="EMBL" id="AJWK01021986">
    <property type="status" value="NOT_ANNOTATED_CDS"/>
    <property type="molecule type" value="Genomic_DNA"/>
</dbReference>
<dbReference type="VEuPathDB" id="VectorBase:LLONM1_009026"/>
<dbReference type="Proteomes" id="UP000092461">
    <property type="component" value="Unassembled WGS sequence"/>
</dbReference>
<protein>
    <recommendedName>
        <fullName evidence="2">C2H2-type domain-containing protein</fullName>
    </recommendedName>
</protein>
<dbReference type="InterPro" id="IPR036236">
    <property type="entry name" value="Znf_C2H2_sf"/>
</dbReference>
<dbReference type="PROSITE" id="PS00028">
    <property type="entry name" value="ZINC_FINGER_C2H2_1"/>
    <property type="match status" value="2"/>
</dbReference>
<evidence type="ECO:0000313" key="3">
    <source>
        <dbReference type="EnsemblMetazoa" id="LLOJ006655-PA"/>
    </source>
</evidence>
<dbReference type="Gene3D" id="3.30.160.60">
    <property type="entry name" value="Classic Zinc Finger"/>
    <property type="match status" value="1"/>
</dbReference>
<keyword evidence="1" id="KW-0863">Zinc-finger</keyword>
<sequence>MNENNPVSLVSDEEGINCVFIKEESIITYESGKMASMVVEEPTRNKVDPLACEEMPLISTATDSASMPRKNTKKLIQINQSDYNSVEEPVGRFETSPNRAEVIEESRNVIRQERSTDPAQEPVISLSQETQMDVLKEPDKTPPPHPQHVCDICSKKFTDQAERNNHIKEIHFGDYNSVEEPVERFETTPNRAEVIEESRNVISQERSTDPVQEPVIFLSQETQMDVLKEPDKTPPPHPQHVCDICSKKFTDQSERNSHIKEIHFGIKRKLVHTEEVICID</sequence>
<dbReference type="EMBL" id="AJWK01021985">
    <property type="status" value="NOT_ANNOTATED_CDS"/>
    <property type="molecule type" value="Genomic_DNA"/>
</dbReference>
<dbReference type="GO" id="GO:0008270">
    <property type="term" value="F:zinc ion binding"/>
    <property type="evidence" value="ECO:0007669"/>
    <property type="project" value="UniProtKB-KW"/>
</dbReference>
<keyword evidence="4" id="KW-1185">Reference proteome</keyword>
<reference evidence="3" key="1">
    <citation type="submission" date="2020-05" db="UniProtKB">
        <authorList>
            <consortium name="EnsemblMetazoa"/>
        </authorList>
    </citation>
    <scope>IDENTIFICATION</scope>
    <source>
        <strain evidence="3">Jacobina</strain>
    </source>
</reference>
<dbReference type="EnsemblMetazoa" id="LLOJ006655-RA">
    <property type="protein sequence ID" value="LLOJ006655-PA"/>
    <property type="gene ID" value="LLOJ006655"/>
</dbReference>
<organism evidence="3 4">
    <name type="scientific">Lutzomyia longipalpis</name>
    <name type="common">Sand fly</name>
    <dbReference type="NCBI Taxonomy" id="7200"/>
    <lineage>
        <taxon>Eukaryota</taxon>
        <taxon>Metazoa</taxon>
        <taxon>Ecdysozoa</taxon>
        <taxon>Arthropoda</taxon>
        <taxon>Hexapoda</taxon>
        <taxon>Insecta</taxon>
        <taxon>Pterygota</taxon>
        <taxon>Neoptera</taxon>
        <taxon>Endopterygota</taxon>
        <taxon>Diptera</taxon>
        <taxon>Nematocera</taxon>
        <taxon>Psychodoidea</taxon>
        <taxon>Psychodidae</taxon>
        <taxon>Lutzomyia</taxon>
        <taxon>Lutzomyia</taxon>
    </lineage>
</organism>
<accession>A0A1B0GJM4</accession>